<evidence type="ECO:0000313" key="1">
    <source>
        <dbReference type="EMBL" id="KAF2625810.1"/>
    </source>
</evidence>
<proteinExistence type="predicted"/>
<name>A0ACB6RWL6_9PLEO</name>
<dbReference type="EMBL" id="MU006724">
    <property type="protein sequence ID" value="KAF2625810.1"/>
    <property type="molecule type" value="Genomic_DNA"/>
</dbReference>
<comment type="caution">
    <text evidence="1">The sequence shown here is derived from an EMBL/GenBank/DDBJ whole genome shotgun (WGS) entry which is preliminary data.</text>
</comment>
<sequence length="1702" mass="188156">MLRRILKCTSAARNEAHIHRSCYIAHARSTHRAYSSAMFTLGNLVQKAQQFIEPTLSNIAAPASADRRPSKATLFRYQFRLPDSQNPLQEITAELTLQPHHSTRGTGEPATEGERGQGNHYVGKLHLSEQYLCFSTQGSSFVNTASSSSSSSFTGQTHGAGPAGNGFTLPLCAIRRVERLHSQSYMFALAITTWNGIPDSQTKTPAGQKLTIQLAGSRQACERFCDGLKKGLREGVKGVDTLRKVAVTSYSEYLLTTDEEKKSTGGDAKQGREHPDTGLGLTFKYPGNARKLRDATKIRLWREYLRENGRGATLIRQPTFHKLIRVGLPNRLRGEIWELTSGSFFLRLQNPNLYTDTLAKFSGRESLAIDEIEKDLNRSLPEYPGFQDEAGIGRLRRVLTAYSWTNEEVGYCQAMNIVVAALLIYVSEPQAFFLLSVLCDRLLPGYYSQTMYGTLLDQKVFESLVEKTMPILWDHLVKSDVQLSVVSLPWFLSLYINSMPLIFAFRVLDVFFLEGPKVLFQIGLAILRINGEQLLDAADDGSFISVLKSYFSRLDESAHPKSENPKLRAVTRFQELMVVAFKEFAGITQNTISEQRAKHKDAVLENIENFAKRTSIRNLGPESKRLSVTDLGFLYDRFYAVLYERQQRAEIMQQEAERKAKASRAKATEIISGFASSSNAEKGRVALGVSPTQMDYDAFREFLAGIAKWAVTDSPTSPKEATPAQTHSYFGGSLRSRPPVSPWGSGPEPADHEFLKRLFRRWDTDMTDSLSLQNVVAGFAAVKGTKDIMSNISYFFELYDDDGDGRVDREGILRISEALLFLSRRGLHESVNPSASSLDVGSEPTMSRDEQFLSSVSAFIRRCFEYADPDHASNQNSAAVDEAEEDLDNFAIGDEDEDDLIDFGDEPTTPKADKPEKSPLSPTKSDTDPLSPTQSTHTIESETGKRHEKAKAANLALDPNKPLHITLPTFRMVILADEVLEQFFEVGFSSSFRLADEPLSSSASTSSNLTTFANAGRQMSGLTGGMGVVGGAGVGVVPPGKSIRGMLDNIVNDGMRVAAEVRRRYDEAQKELDAQSQHARDDDDDHEEEKDADLLEGAETADVASIKEENLTDLLSPGTDKETRSTKDRRASDASRRPPLLEQTVPEHFAGVVRQFGDRNAVISHHQRTILTYDALDRDSNALARGLQKRGVKKGDRVAVSLGNNVEFATTTYALFKLGAILVPLNPAFNAPQVLSALNHLEAAHLLIGAETNLPRKHPRSNIPLLTHLVPSLTGSNLESELVPSLRNVIMVDNAQGRIDCAVYKSTTRFEHVLEDGGQGSALEDQGLDPNDIVNIQFTSGTTSMPKAACLSHRSILNNGNSIGDRMLLTENDRVCSPPPLFHCFGCILGYMATATHGSSIIWPAEAFNPLATLEAVREYKATALYGVPTMFVAELDLLAHGAVPRDGFEHLRTGIAAGSSIPAELMRKLHKQLNLTELTICYGMTETSPVSCMTTTDDPIEKRIDSVGRLLPHVQAKVVDPSDWSRTLGIDERGELAVSGYLLMKGYWGDEKKTSEVMVADDDGVMWIHTGDEAAMDEDGYVRITGRIKDLIIKGGENIHPLEVENCLFAHPAIREISVAGLPDERYGEVVAAFVVKHDGEEDNITAEEVRTWVREKLSHHLVPKYVFFVQDYPKTPSGKIQKFKLRESGIKWLQEGKGLQ</sequence>
<reference evidence="1" key="1">
    <citation type="journal article" date="2020" name="Stud. Mycol.">
        <title>101 Dothideomycetes genomes: a test case for predicting lifestyles and emergence of pathogens.</title>
        <authorList>
            <person name="Haridas S."/>
            <person name="Albert R."/>
            <person name="Binder M."/>
            <person name="Bloem J."/>
            <person name="Labutti K."/>
            <person name="Salamov A."/>
            <person name="Andreopoulos B."/>
            <person name="Baker S."/>
            <person name="Barry K."/>
            <person name="Bills G."/>
            <person name="Bluhm B."/>
            <person name="Cannon C."/>
            <person name="Castanera R."/>
            <person name="Culley D."/>
            <person name="Daum C."/>
            <person name="Ezra D."/>
            <person name="Gonzalez J."/>
            <person name="Henrissat B."/>
            <person name="Kuo A."/>
            <person name="Liang C."/>
            <person name="Lipzen A."/>
            <person name="Lutzoni F."/>
            <person name="Magnuson J."/>
            <person name="Mondo S."/>
            <person name="Nolan M."/>
            <person name="Ohm R."/>
            <person name="Pangilinan J."/>
            <person name="Park H.-J."/>
            <person name="Ramirez L."/>
            <person name="Alfaro M."/>
            <person name="Sun H."/>
            <person name="Tritt A."/>
            <person name="Yoshinaga Y."/>
            <person name="Zwiers L.-H."/>
            <person name="Turgeon B."/>
            <person name="Goodwin S."/>
            <person name="Spatafora J."/>
            <person name="Crous P."/>
            <person name="Grigoriev I."/>
        </authorList>
    </citation>
    <scope>NUCLEOTIDE SEQUENCE</scope>
    <source>
        <strain evidence="1">CBS 525.71</strain>
    </source>
</reference>
<evidence type="ECO:0000313" key="2">
    <source>
        <dbReference type="Proteomes" id="UP000799754"/>
    </source>
</evidence>
<gene>
    <name evidence="1" type="ORF">BU25DRAFT_441246</name>
</gene>
<keyword evidence="2" id="KW-1185">Reference proteome</keyword>
<accession>A0ACB6RWL6</accession>
<organism evidence="1 2">
    <name type="scientific">Macroventuria anomochaeta</name>
    <dbReference type="NCBI Taxonomy" id="301207"/>
    <lineage>
        <taxon>Eukaryota</taxon>
        <taxon>Fungi</taxon>
        <taxon>Dikarya</taxon>
        <taxon>Ascomycota</taxon>
        <taxon>Pezizomycotina</taxon>
        <taxon>Dothideomycetes</taxon>
        <taxon>Pleosporomycetidae</taxon>
        <taxon>Pleosporales</taxon>
        <taxon>Pleosporineae</taxon>
        <taxon>Didymellaceae</taxon>
        <taxon>Macroventuria</taxon>
    </lineage>
</organism>
<protein>
    <submittedName>
        <fullName evidence="1">Acetyl-CoA synthetase-like protein</fullName>
    </submittedName>
</protein>
<dbReference type="Proteomes" id="UP000799754">
    <property type="component" value="Unassembled WGS sequence"/>
</dbReference>